<evidence type="ECO:0000256" key="1">
    <source>
        <dbReference type="SAM" id="SignalP"/>
    </source>
</evidence>
<dbReference type="RefSeq" id="WP_007066124.1">
    <property type="nucleotide sequence ID" value="NZ_BBWO01000005.1"/>
</dbReference>
<evidence type="ECO:0000313" key="2">
    <source>
        <dbReference type="EMBL" id="BAT31561.1"/>
    </source>
</evidence>
<dbReference type="OrthoDB" id="6679728at2"/>
<proteinExistence type="predicted"/>
<name>A0A0N7KZ53_9HYPH</name>
<dbReference type="SUPFAM" id="SSF56935">
    <property type="entry name" value="Porins"/>
    <property type="match status" value="1"/>
</dbReference>
<dbReference type="AlphaFoldDB" id="A0A0N7KZ53"/>
<dbReference type="Gene3D" id="2.40.160.60">
    <property type="entry name" value="Outer membrane protein transport protein (OMPP1/FadL/TodX)"/>
    <property type="match status" value="1"/>
</dbReference>
<feature type="signal peptide" evidence="1">
    <location>
        <begin position="1"/>
        <end position="24"/>
    </location>
</feature>
<feature type="chain" id="PRO_5006015008" evidence="1">
    <location>
        <begin position="25"/>
        <end position="477"/>
    </location>
</feature>
<reference evidence="2" key="1">
    <citation type="journal article" date="2015" name="Proc. Natl. Acad. Sci. U.S.A.">
        <title>Bacterial clade with the ribosomal RNA operon on a small plasmid rather than the chromosome.</title>
        <authorList>
            <person name="Anda M."/>
            <person name="Ohtsubo Y."/>
            <person name="Okubo T."/>
            <person name="Sugawara M."/>
            <person name="Nagata Y."/>
            <person name="Tsuda M."/>
            <person name="Minamisawa K."/>
            <person name="Mitsui H."/>
        </authorList>
    </citation>
    <scope>NUCLEOTIDE SEQUENCE</scope>
    <source>
        <strain evidence="2">DSM 15513</strain>
    </source>
</reference>
<dbReference type="EMBL" id="LC066397">
    <property type="protein sequence ID" value="BAT31561.1"/>
    <property type="molecule type" value="Genomic_DNA"/>
</dbReference>
<sequence length="477" mass="50619">MKAFTKSILGGAMVATLLGSSAMGAGFQRGTPDTDILFEPGTTSMRWGLTYVDPQRGFDSINGQSGDFGEYVQEYNIPSLAVSVGGENFACSLHYTRSFAAEADYTGSPDGGLPFQNSATQSTDNDDRVFALNQGTTAYSRTRTIDFDSNEFGSTCRASYNSDYGRFSLLGGIFFEDFNFEGSSQGFRSLNANVAPAIAGLPAPTQAAINGAFANGMQIILPTLVRTEVDSGYDAGWRIGAAYEVPEIALRVQAMYRSEVEHDNITGSASVTANNSAFVAIGGEQTSIPLFDSLVSQAGTAASQQIQQANQAGLFTATLSDITSPQYLEIKAQTGIAEGTLLLGSFRWTDWSTNNAVVNSLISPDGTVTSTYQPYQWRDGYTASVGIGRAFNEMVSGAISLGYDRGVSTGAETTYTDLYTVSGGVSLKGADWAELRVGGLVGYWTDGEQKISDGAYFNGKVGDDVVLAGNASLKFTW</sequence>
<keyword evidence="1" id="KW-0732">Signal</keyword>
<protein>
    <submittedName>
        <fullName evidence="2">Long-chain fatty acid transport protein</fullName>
    </submittedName>
</protein>
<organism evidence="2">
    <name type="scientific">Fulvimarina pelagi</name>
    <dbReference type="NCBI Taxonomy" id="217511"/>
    <lineage>
        <taxon>Bacteria</taxon>
        <taxon>Pseudomonadati</taxon>
        <taxon>Pseudomonadota</taxon>
        <taxon>Alphaproteobacteria</taxon>
        <taxon>Hyphomicrobiales</taxon>
        <taxon>Aurantimonadaceae</taxon>
        <taxon>Fulvimarina</taxon>
    </lineage>
</organism>
<accession>A0A0N7KZ53</accession>